<dbReference type="InterPro" id="IPR038877">
    <property type="entry name" value="THSD1"/>
</dbReference>
<keyword evidence="1" id="KW-0732">Signal</keyword>
<reference evidence="9" key="3">
    <citation type="submission" date="2025-09" db="UniProtKB">
        <authorList>
            <consortium name="Ensembl"/>
        </authorList>
    </citation>
    <scope>IDENTIFICATION</scope>
</reference>
<dbReference type="GO" id="GO:0071944">
    <property type="term" value="C:cell periphery"/>
    <property type="evidence" value="ECO:0000318"/>
    <property type="project" value="GO_Central"/>
</dbReference>
<reference evidence="9" key="2">
    <citation type="submission" date="2025-08" db="UniProtKB">
        <authorList>
            <consortium name="Ensembl"/>
        </authorList>
    </citation>
    <scope>IDENTIFICATION</scope>
</reference>
<dbReference type="PANTHER" id="PTHR16311">
    <property type="entry name" value="THROMBOSPONDIN TYPE I DOMAIN-CONTAINING 1"/>
    <property type="match status" value="1"/>
</dbReference>
<dbReference type="OMA" id="KECMMIQ"/>
<dbReference type="SMART" id="SM00209">
    <property type="entry name" value="TSP1"/>
    <property type="match status" value="1"/>
</dbReference>
<dbReference type="InterPro" id="IPR056219">
    <property type="entry name" value="THSD1_D3"/>
</dbReference>
<dbReference type="HOGENOM" id="CLU_336470_0_0_1"/>
<dbReference type="FunFam" id="2.20.100.10:FF:000115">
    <property type="entry name" value="Thrombospondin type-1 domain-containing protein 1"/>
    <property type="match status" value="1"/>
</dbReference>
<dbReference type="InParanoid" id="G1KT18"/>
<evidence type="ECO:0000259" key="7">
    <source>
        <dbReference type="Pfam" id="PF24310"/>
    </source>
</evidence>
<dbReference type="Pfam" id="PF00090">
    <property type="entry name" value="TSP_1"/>
    <property type="match status" value="1"/>
</dbReference>
<keyword evidence="3" id="KW-0325">Glycoprotein</keyword>
<feature type="transmembrane region" description="Helical" evidence="5">
    <location>
        <begin position="415"/>
        <end position="437"/>
    </location>
</feature>
<proteinExistence type="predicted"/>
<organism evidence="9 10">
    <name type="scientific">Anolis carolinensis</name>
    <name type="common">Green anole</name>
    <name type="synonym">American chameleon</name>
    <dbReference type="NCBI Taxonomy" id="28377"/>
    <lineage>
        <taxon>Eukaryota</taxon>
        <taxon>Metazoa</taxon>
        <taxon>Chordata</taxon>
        <taxon>Craniata</taxon>
        <taxon>Vertebrata</taxon>
        <taxon>Euteleostomi</taxon>
        <taxon>Lepidosauria</taxon>
        <taxon>Squamata</taxon>
        <taxon>Bifurcata</taxon>
        <taxon>Unidentata</taxon>
        <taxon>Episquamata</taxon>
        <taxon>Toxicofera</taxon>
        <taxon>Iguania</taxon>
        <taxon>Dactyloidae</taxon>
        <taxon>Anolis</taxon>
    </lineage>
</organism>
<evidence type="ECO:0000313" key="9">
    <source>
        <dbReference type="Ensembl" id="ENSACAP00000016478.2"/>
    </source>
</evidence>
<dbReference type="Bgee" id="ENSACAG00000016751">
    <property type="expression patterns" value="Expressed in heart and 9 other cell types or tissues"/>
</dbReference>
<accession>G1KT18</accession>
<name>G1KT18_ANOCA</name>
<dbReference type="AlphaFoldDB" id="G1KT18"/>
<evidence type="ECO:0000256" key="5">
    <source>
        <dbReference type="SAM" id="Phobius"/>
    </source>
</evidence>
<dbReference type="GeneTree" id="ENSGT00390000013335"/>
<dbReference type="GO" id="GO:0005737">
    <property type="term" value="C:cytoplasm"/>
    <property type="evidence" value="ECO:0007669"/>
    <property type="project" value="UniProtKB-ARBA"/>
</dbReference>
<dbReference type="Gene3D" id="2.20.100.10">
    <property type="entry name" value="Thrombospondin type-1 (TSP1) repeat"/>
    <property type="match status" value="1"/>
</dbReference>
<dbReference type="GeneID" id="100558057"/>
<feature type="domain" description="THSD1 third Ig-like" evidence="8">
    <location>
        <begin position="239"/>
        <end position="338"/>
    </location>
</feature>
<feature type="domain" description="THSD1 second Ig-like" evidence="7">
    <location>
        <begin position="127"/>
        <end position="232"/>
    </location>
</feature>
<sequence>MKQTLRDFSNLLLVVLCDYVLGAVEYLLLEQPTHVALSNGTVSVGFQSHDSGNVTLRNTSILLIDASTNQTVAEKHLPHSQYQDIVIFECFHFQSAGKYWLKMASEIINGTDSQWNRKTISLSVTWPEFHFDLRRTSEGRRSSLQLQLFTNEYLCPLNNTVLSLDIILTSSLQKLGTLILNETVGLRTRKKLSLFRSQWVKFDCLSVAQEAYVAILLKLPATNSVIASAEPIDLLHKFGYKLVVATAEEICETSVTVSVIPPPCISSSGRVTVFKYHLGPFGQKALKLHESIMNPKDNQVDFNCTLFDKGTHKYCFEFWQLNQVDSQPRAKECRLIHRSVVSWSLWQGWSPCSVTCGAGIRERTRECLASFATKKPACVGKQREMSPCSLEECSTTLSAPITPWHPKDQRTANNLVMVTGISLCLSIIFATILITLWRKLCRTQKCSTPMHCDSSNSPGFWKYSDEENICQERQLRDSFSEADGPSSSLGGAPDVPLNFRRSLHVAQDGGSGSSVSESFQPNAHKIIPPIFSYRLAQQQLKEMKKKGLTETTKVYHVSQNPLTETVSSENQEAAAANKFRIKSPFLEQPHSCPKLSTNRPYSNVDFKLSATEPTWSPCQSLIRRGAPKYLDSQGEPWERSYPRNAQFRRTASFHETRKAKPFRKRSMSALTPTQTPLYHYRTRMWECVPEEQHKPKSRGVKQNTIELELYGGTHVISEEMMRGARKPPKWEAPGEKPGPVSSRQVQHGADRPEWKRNKSSPFLSHSNTWEREPARLAPKDCHLRGGVLSPTHCRRSKCQSFPSGPKYSFYDNTTFGLMESGQPKMDMPGYFGSSEEGEISTLSIENLVI</sequence>
<evidence type="ECO:0000256" key="2">
    <source>
        <dbReference type="ARBA" id="ARBA00023157"/>
    </source>
</evidence>
<keyword evidence="10" id="KW-1185">Reference proteome</keyword>
<dbReference type="Pfam" id="PF24311">
    <property type="entry name" value="THSD1_D3"/>
    <property type="match status" value="1"/>
</dbReference>
<dbReference type="InterPro" id="IPR056217">
    <property type="entry name" value="THSD1_N"/>
</dbReference>
<dbReference type="Ensembl" id="ENSACAT00000016804.4">
    <property type="protein sequence ID" value="ENSACAP00000016478.2"/>
    <property type="gene ID" value="ENSACAG00000016751.4"/>
</dbReference>
<feature type="compositionally biased region" description="Basic and acidic residues" evidence="4">
    <location>
        <begin position="721"/>
        <end position="734"/>
    </location>
</feature>
<reference evidence="9 10" key="1">
    <citation type="submission" date="2009-12" db="EMBL/GenBank/DDBJ databases">
        <title>The Genome Sequence of Anolis carolinensis (Green Anole Lizard).</title>
        <authorList>
            <consortium name="The Genome Sequencing Platform"/>
            <person name="Di Palma F."/>
            <person name="Alfoldi J."/>
            <person name="Heiman D."/>
            <person name="Young S."/>
            <person name="Grabherr M."/>
            <person name="Johnson J."/>
            <person name="Lander E.S."/>
            <person name="Lindblad-Toh K."/>
        </authorList>
    </citation>
    <scope>NUCLEOTIDE SEQUENCE [LARGE SCALE GENOMIC DNA]</scope>
    <source>
        <strain evidence="9 10">JBL SC #1</strain>
    </source>
</reference>
<dbReference type="OrthoDB" id="16692at2759"/>
<evidence type="ECO:0000259" key="8">
    <source>
        <dbReference type="Pfam" id="PF24311"/>
    </source>
</evidence>
<keyword evidence="5" id="KW-1133">Transmembrane helix</keyword>
<keyword evidence="5" id="KW-0472">Membrane</keyword>
<feature type="region of interest" description="Disordered" evidence="4">
    <location>
        <begin position="721"/>
        <end position="770"/>
    </location>
</feature>
<dbReference type="Pfam" id="PF24310">
    <property type="entry name" value="THSD1_D2"/>
    <property type="match status" value="1"/>
</dbReference>
<evidence type="ECO:0000256" key="3">
    <source>
        <dbReference type="ARBA" id="ARBA00023180"/>
    </source>
</evidence>
<keyword evidence="2" id="KW-1015">Disulfide bond</keyword>
<evidence type="ECO:0000256" key="1">
    <source>
        <dbReference type="ARBA" id="ARBA00022729"/>
    </source>
</evidence>
<evidence type="ECO:0000259" key="6">
    <source>
        <dbReference type="Pfam" id="PF24306"/>
    </source>
</evidence>
<evidence type="ECO:0000313" key="10">
    <source>
        <dbReference type="Proteomes" id="UP000001646"/>
    </source>
</evidence>
<evidence type="ECO:0000256" key="4">
    <source>
        <dbReference type="SAM" id="MobiDB-lite"/>
    </source>
</evidence>
<dbReference type="Proteomes" id="UP000001646">
    <property type="component" value="Chromosome 1"/>
</dbReference>
<dbReference type="SUPFAM" id="SSF82895">
    <property type="entry name" value="TSP-1 type 1 repeat"/>
    <property type="match status" value="1"/>
</dbReference>
<feature type="domain" description="THSD1 N-terminal" evidence="6">
    <location>
        <begin position="26"/>
        <end position="123"/>
    </location>
</feature>
<keyword evidence="5" id="KW-0812">Transmembrane</keyword>
<dbReference type="InterPro" id="IPR056218">
    <property type="entry name" value="THSD1_D2"/>
</dbReference>
<dbReference type="PROSITE" id="PS50092">
    <property type="entry name" value="TSP1"/>
    <property type="match status" value="1"/>
</dbReference>
<dbReference type="eggNOG" id="ENOG502QY3P">
    <property type="taxonomic scope" value="Eukaryota"/>
</dbReference>
<dbReference type="Pfam" id="PF24306">
    <property type="entry name" value="THSD1_N"/>
    <property type="match status" value="1"/>
</dbReference>
<dbReference type="InterPro" id="IPR036383">
    <property type="entry name" value="TSP1_rpt_sf"/>
</dbReference>
<protein>
    <submittedName>
        <fullName evidence="9">Thrombospondin type 1 domain containing 1</fullName>
    </submittedName>
</protein>
<dbReference type="KEGG" id="acs:100558057"/>
<gene>
    <name evidence="9" type="primary">thsd1</name>
</gene>
<dbReference type="InterPro" id="IPR000884">
    <property type="entry name" value="TSP1_rpt"/>
</dbReference>
<dbReference type="CTD" id="55901"/>
<dbReference type="PANTHER" id="PTHR16311:SF3">
    <property type="entry name" value="THROMBOSPONDIN TYPE-1 DOMAIN-CONTAINING PROTEIN 1"/>
    <property type="match status" value="1"/>
</dbReference>